<evidence type="ECO:0000313" key="3">
    <source>
        <dbReference type="Proteomes" id="UP000886998"/>
    </source>
</evidence>
<name>A0A8X7CL87_9ARAC</name>
<evidence type="ECO:0000256" key="1">
    <source>
        <dbReference type="SAM" id="MobiDB-lite"/>
    </source>
</evidence>
<dbReference type="Proteomes" id="UP000886998">
    <property type="component" value="Unassembled WGS sequence"/>
</dbReference>
<reference evidence="2" key="1">
    <citation type="submission" date="2020-08" db="EMBL/GenBank/DDBJ databases">
        <title>Multicomponent nature underlies the extraordinary mechanical properties of spider dragline silk.</title>
        <authorList>
            <person name="Kono N."/>
            <person name="Nakamura H."/>
            <person name="Mori M."/>
            <person name="Yoshida Y."/>
            <person name="Ohtoshi R."/>
            <person name="Malay A.D."/>
            <person name="Moran D.A.P."/>
            <person name="Tomita M."/>
            <person name="Numata K."/>
            <person name="Arakawa K."/>
        </authorList>
    </citation>
    <scope>NUCLEOTIDE SEQUENCE</scope>
</reference>
<dbReference type="EMBL" id="BMAV01019091">
    <property type="protein sequence ID" value="GFY71796.1"/>
    <property type="molecule type" value="Genomic_DNA"/>
</dbReference>
<protein>
    <submittedName>
        <fullName evidence="2">Uncharacterized protein</fullName>
    </submittedName>
</protein>
<organism evidence="2 3">
    <name type="scientific">Trichonephila inaurata madagascariensis</name>
    <dbReference type="NCBI Taxonomy" id="2747483"/>
    <lineage>
        <taxon>Eukaryota</taxon>
        <taxon>Metazoa</taxon>
        <taxon>Ecdysozoa</taxon>
        <taxon>Arthropoda</taxon>
        <taxon>Chelicerata</taxon>
        <taxon>Arachnida</taxon>
        <taxon>Araneae</taxon>
        <taxon>Araneomorphae</taxon>
        <taxon>Entelegynae</taxon>
        <taxon>Araneoidea</taxon>
        <taxon>Nephilidae</taxon>
        <taxon>Trichonephila</taxon>
        <taxon>Trichonephila inaurata</taxon>
    </lineage>
</organism>
<accession>A0A8X7CL87</accession>
<evidence type="ECO:0000313" key="2">
    <source>
        <dbReference type="EMBL" id="GFY71796.1"/>
    </source>
</evidence>
<comment type="caution">
    <text evidence="2">The sequence shown here is derived from an EMBL/GenBank/DDBJ whole genome shotgun (WGS) entry which is preliminary data.</text>
</comment>
<gene>
    <name evidence="2" type="ORF">TNIN_464111</name>
</gene>
<sequence length="76" mass="8756">MVPKMVSPEQKEIKVDMSRDLIDMTGEDDSFLGKSFGDETWGPLTTPSKKSPSEWKPKTSLRREKLRLDKSRGKMR</sequence>
<feature type="compositionally biased region" description="Basic and acidic residues" evidence="1">
    <location>
        <begin position="51"/>
        <end position="76"/>
    </location>
</feature>
<keyword evidence="3" id="KW-1185">Reference proteome</keyword>
<dbReference type="OrthoDB" id="6433552at2759"/>
<proteinExistence type="predicted"/>
<dbReference type="AlphaFoldDB" id="A0A8X7CL87"/>
<feature type="region of interest" description="Disordered" evidence="1">
    <location>
        <begin position="29"/>
        <end position="76"/>
    </location>
</feature>